<name>A0A8H5FC73_9AGAR</name>
<protein>
    <submittedName>
        <fullName evidence="1">Uncharacterized protein</fullName>
    </submittedName>
</protein>
<gene>
    <name evidence="1" type="ORF">D9758_016342</name>
</gene>
<dbReference type="PANTHER" id="PTHR47259:SF2">
    <property type="entry name" value="URACIL-REGULATED PROTEIN 1"/>
    <property type="match status" value="1"/>
</dbReference>
<keyword evidence="2" id="KW-1185">Reference proteome</keyword>
<proteinExistence type="predicted"/>
<evidence type="ECO:0000313" key="1">
    <source>
        <dbReference type="EMBL" id="KAF5331451.1"/>
    </source>
</evidence>
<dbReference type="PANTHER" id="PTHR47259">
    <property type="match status" value="1"/>
</dbReference>
<accession>A0A8H5FC73</accession>
<organism evidence="1 2">
    <name type="scientific">Tetrapyrgos nigripes</name>
    <dbReference type="NCBI Taxonomy" id="182062"/>
    <lineage>
        <taxon>Eukaryota</taxon>
        <taxon>Fungi</taxon>
        <taxon>Dikarya</taxon>
        <taxon>Basidiomycota</taxon>
        <taxon>Agaricomycotina</taxon>
        <taxon>Agaricomycetes</taxon>
        <taxon>Agaricomycetidae</taxon>
        <taxon>Agaricales</taxon>
        <taxon>Marasmiineae</taxon>
        <taxon>Marasmiaceae</taxon>
        <taxon>Tetrapyrgos</taxon>
    </lineage>
</organism>
<dbReference type="Proteomes" id="UP000559256">
    <property type="component" value="Unassembled WGS sequence"/>
</dbReference>
<sequence>MRFQAPTPDVLHWLGIDINGRGSYDTVVGSGMDVGRTYEWPGHLIPPDSRAEIDAKIAS</sequence>
<evidence type="ECO:0000313" key="2">
    <source>
        <dbReference type="Proteomes" id="UP000559256"/>
    </source>
</evidence>
<comment type="caution">
    <text evidence="1">The sequence shown here is derived from an EMBL/GenBank/DDBJ whole genome shotgun (WGS) entry which is preliminary data.</text>
</comment>
<dbReference type="AlphaFoldDB" id="A0A8H5FC73"/>
<dbReference type="OrthoDB" id="57939at2759"/>
<reference evidence="1 2" key="1">
    <citation type="journal article" date="2020" name="ISME J.">
        <title>Uncovering the hidden diversity of litter-decomposition mechanisms in mushroom-forming fungi.</title>
        <authorList>
            <person name="Floudas D."/>
            <person name="Bentzer J."/>
            <person name="Ahren D."/>
            <person name="Johansson T."/>
            <person name="Persson P."/>
            <person name="Tunlid A."/>
        </authorList>
    </citation>
    <scope>NUCLEOTIDE SEQUENCE [LARGE SCALE GENOMIC DNA]</scope>
    <source>
        <strain evidence="1 2">CBS 291.85</strain>
    </source>
</reference>
<dbReference type="EMBL" id="JAACJM010000326">
    <property type="protein sequence ID" value="KAF5331451.1"/>
    <property type="molecule type" value="Genomic_DNA"/>
</dbReference>